<keyword evidence="3" id="KW-1185">Reference proteome</keyword>
<comment type="caution">
    <text evidence="2">The sequence shown here is derived from an EMBL/GenBank/DDBJ whole genome shotgun (WGS) entry which is preliminary data.</text>
</comment>
<keyword evidence="2" id="KW-0808">Transferase</keyword>
<name>A0AAV3RN26_LITER</name>
<dbReference type="AlphaFoldDB" id="A0AAV3RN26"/>
<accession>A0AAV3RN26</accession>
<dbReference type="GO" id="GO:0016301">
    <property type="term" value="F:kinase activity"/>
    <property type="evidence" value="ECO:0007669"/>
    <property type="project" value="UniProtKB-KW"/>
</dbReference>
<dbReference type="EMBL" id="BAABME010029010">
    <property type="protein sequence ID" value="GAA0183078.1"/>
    <property type="molecule type" value="Genomic_DNA"/>
</dbReference>
<feature type="compositionally biased region" description="Basic and acidic residues" evidence="1">
    <location>
        <begin position="64"/>
        <end position="73"/>
    </location>
</feature>
<evidence type="ECO:0000256" key="1">
    <source>
        <dbReference type="SAM" id="MobiDB-lite"/>
    </source>
</evidence>
<organism evidence="2 3">
    <name type="scientific">Lithospermum erythrorhizon</name>
    <name type="common">Purple gromwell</name>
    <name type="synonym">Lithospermum officinale var. erythrorhizon</name>
    <dbReference type="NCBI Taxonomy" id="34254"/>
    <lineage>
        <taxon>Eukaryota</taxon>
        <taxon>Viridiplantae</taxon>
        <taxon>Streptophyta</taxon>
        <taxon>Embryophyta</taxon>
        <taxon>Tracheophyta</taxon>
        <taxon>Spermatophyta</taxon>
        <taxon>Magnoliopsida</taxon>
        <taxon>eudicotyledons</taxon>
        <taxon>Gunneridae</taxon>
        <taxon>Pentapetalae</taxon>
        <taxon>asterids</taxon>
        <taxon>lamiids</taxon>
        <taxon>Boraginales</taxon>
        <taxon>Boraginaceae</taxon>
        <taxon>Boraginoideae</taxon>
        <taxon>Lithospermeae</taxon>
        <taxon>Lithospermum</taxon>
    </lineage>
</organism>
<gene>
    <name evidence="2" type="ORF">LIER_42339</name>
</gene>
<keyword evidence="2" id="KW-0418">Kinase</keyword>
<reference evidence="2 3" key="1">
    <citation type="submission" date="2024-01" db="EMBL/GenBank/DDBJ databases">
        <title>The complete chloroplast genome sequence of Lithospermum erythrorhizon: insights into the phylogenetic relationship among Boraginaceae species and the maternal lineages of purple gromwells.</title>
        <authorList>
            <person name="Okada T."/>
            <person name="Watanabe K."/>
        </authorList>
    </citation>
    <scope>NUCLEOTIDE SEQUENCE [LARGE SCALE GENOMIC DNA]</scope>
</reference>
<proteinExistence type="predicted"/>
<feature type="compositionally biased region" description="Polar residues" evidence="1">
    <location>
        <begin position="1"/>
        <end position="24"/>
    </location>
</feature>
<feature type="region of interest" description="Disordered" evidence="1">
    <location>
        <begin position="50"/>
        <end position="86"/>
    </location>
</feature>
<evidence type="ECO:0000313" key="2">
    <source>
        <dbReference type="EMBL" id="GAA0183078.1"/>
    </source>
</evidence>
<sequence length="115" mass="12111">MKAQTIDQLHSLQMKKSQPGTPLNGSIHGGAAFASLEKERQIQQLQSISSSLASLTRETGPKVVRGDPAKKADASSSEQPAVVPSPHTVAATITSDSALKFTHILYNLSPAGDTF</sequence>
<evidence type="ECO:0000313" key="3">
    <source>
        <dbReference type="Proteomes" id="UP001454036"/>
    </source>
</evidence>
<protein>
    <submittedName>
        <fullName evidence="2">Kinase</fullName>
    </submittedName>
</protein>
<dbReference type="Proteomes" id="UP001454036">
    <property type="component" value="Unassembled WGS sequence"/>
</dbReference>
<feature type="region of interest" description="Disordered" evidence="1">
    <location>
        <begin position="1"/>
        <end position="27"/>
    </location>
</feature>